<dbReference type="AlphaFoldDB" id="A0AA36GIN1"/>
<proteinExistence type="predicted"/>
<feature type="non-terminal residue" evidence="1">
    <location>
        <position position="146"/>
    </location>
</feature>
<reference evidence="1" key="1">
    <citation type="submission" date="2023-06" db="EMBL/GenBank/DDBJ databases">
        <authorList>
            <person name="Delattre M."/>
        </authorList>
    </citation>
    <scope>NUCLEOTIDE SEQUENCE</scope>
    <source>
        <strain evidence="1">AF72</strain>
    </source>
</reference>
<protein>
    <submittedName>
        <fullName evidence="1">Uncharacterized protein</fullName>
    </submittedName>
</protein>
<sequence>MTKGTHNTTRLKRTRPRGVKTVIATEYQPFCSIVEEDEENTAGPKHLSFASFGKVSVKADGTGAEWSGEETHSSIFIDDKENRPAADSFEAKLKDLNAQFSDDSDFSLVIEREDGVRMKEDSRGELVNSPQFRTSRRIQPTILLLP</sequence>
<evidence type="ECO:0000313" key="1">
    <source>
        <dbReference type="EMBL" id="CAJ0587002.1"/>
    </source>
</evidence>
<dbReference type="Proteomes" id="UP001177023">
    <property type="component" value="Unassembled WGS sequence"/>
</dbReference>
<dbReference type="EMBL" id="CATQJA010002709">
    <property type="protein sequence ID" value="CAJ0587002.1"/>
    <property type="molecule type" value="Genomic_DNA"/>
</dbReference>
<keyword evidence="2" id="KW-1185">Reference proteome</keyword>
<comment type="caution">
    <text evidence="1">The sequence shown here is derived from an EMBL/GenBank/DDBJ whole genome shotgun (WGS) entry which is preliminary data.</text>
</comment>
<evidence type="ECO:0000313" key="2">
    <source>
        <dbReference type="Proteomes" id="UP001177023"/>
    </source>
</evidence>
<organism evidence="1 2">
    <name type="scientific">Mesorhabditis spiculigera</name>
    <dbReference type="NCBI Taxonomy" id="96644"/>
    <lineage>
        <taxon>Eukaryota</taxon>
        <taxon>Metazoa</taxon>
        <taxon>Ecdysozoa</taxon>
        <taxon>Nematoda</taxon>
        <taxon>Chromadorea</taxon>
        <taxon>Rhabditida</taxon>
        <taxon>Rhabditina</taxon>
        <taxon>Rhabditomorpha</taxon>
        <taxon>Rhabditoidea</taxon>
        <taxon>Rhabditidae</taxon>
        <taxon>Mesorhabditinae</taxon>
        <taxon>Mesorhabditis</taxon>
    </lineage>
</organism>
<name>A0AA36GIN1_9BILA</name>
<gene>
    <name evidence="1" type="ORF">MSPICULIGERA_LOCUS24982</name>
</gene>
<accession>A0AA36GIN1</accession>